<gene>
    <name evidence="1" type="ORF">H9734_00890</name>
</gene>
<sequence length="82" mass="9682">MIKVDLLEYLQLLCNYEYLSDLKYNSGWQSKLRALSAPEQFTVEEWNQTLEYLTDHPIHCKTLREVQTYLANPAPENTEKSD</sequence>
<comment type="caution">
    <text evidence="1">The sequence shown here is derived from an EMBL/GenBank/DDBJ whole genome shotgun (WGS) entry which is preliminary data.</text>
</comment>
<name>A0A9D1XDV9_9FIRM</name>
<organism evidence="1 2">
    <name type="scientific">Candidatus Fusicatenibacter merdavium</name>
    <dbReference type="NCBI Taxonomy" id="2838600"/>
    <lineage>
        <taxon>Bacteria</taxon>
        <taxon>Bacillati</taxon>
        <taxon>Bacillota</taxon>
        <taxon>Clostridia</taxon>
        <taxon>Lachnospirales</taxon>
        <taxon>Lachnospiraceae</taxon>
        <taxon>Fusicatenibacter</taxon>
    </lineage>
</organism>
<dbReference type="AlphaFoldDB" id="A0A9D1XDV9"/>
<proteinExistence type="predicted"/>
<reference evidence="1" key="1">
    <citation type="journal article" date="2021" name="PeerJ">
        <title>Extensive microbial diversity within the chicken gut microbiome revealed by metagenomics and culture.</title>
        <authorList>
            <person name="Gilroy R."/>
            <person name="Ravi A."/>
            <person name="Getino M."/>
            <person name="Pursley I."/>
            <person name="Horton D.L."/>
            <person name="Alikhan N.F."/>
            <person name="Baker D."/>
            <person name="Gharbi K."/>
            <person name="Hall N."/>
            <person name="Watson M."/>
            <person name="Adriaenssens E.M."/>
            <person name="Foster-Nyarko E."/>
            <person name="Jarju S."/>
            <person name="Secka A."/>
            <person name="Antonio M."/>
            <person name="Oren A."/>
            <person name="Chaudhuri R.R."/>
            <person name="La Ragione R."/>
            <person name="Hildebrand F."/>
            <person name="Pallen M.J."/>
        </authorList>
    </citation>
    <scope>NUCLEOTIDE SEQUENCE</scope>
    <source>
        <strain evidence="1">CHK183-1962</strain>
    </source>
</reference>
<dbReference type="EMBL" id="DXEK01000012">
    <property type="protein sequence ID" value="HIX76145.1"/>
    <property type="molecule type" value="Genomic_DNA"/>
</dbReference>
<dbReference type="Proteomes" id="UP000886890">
    <property type="component" value="Unassembled WGS sequence"/>
</dbReference>
<evidence type="ECO:0000313" key="2">
    <source>
        <dbReference type="Proteomes" id="UP000886890"/>
    </source>
</evidence>
<reference evidence="1" key="2">
    <citation type="submission" date="2021-04" db="EMBL/GenBank/DDBJ databases">
        <authorList>
            <person name="Gilroy R."/>
        </authorList>
    </citation>
    <scope>NUCLEOTIDE SEQUENCE</scope>
    <source>
        <strain evidence="1">CHK183-1962</strain>
    </source>
</reference>
<evidence type="ECO:0000313" key="1">
    <source>
        <dbReference type="EMBL" id="HIX76145.1"/>
    </source>
</evidence>
<protein>
    <submittedName>
        <fullName evidence="1">Uncharacterized protein</fullName>
    </submittedName>
</protein>
<accession>A0A9D1XDV9</accession>